<accession>A0ABT7P7I2</accession>
<organism evidence="1 2">
    <name type="scientific">Mycobacterium intracellulare subsp. chimaera</name>
    <dbReference type="NCBI Taxonomy" id="222805"/>
    <lineage>
        <taxon>Bacteria</taxon>
        <taxon>Bacillati</taxon>
        <taxon>Actinomycetota</taxon>
        <taxon>Actinomycetes</taxon>
        <taxon>Mycobacteriales</taxon>
        <taxon>Mycobacteriaceae</taxon>
        <taxon>Mycobacterium</taxon>
        <taxon>Mycobacterium avium complex (MAC)</taxon>
    </lineage>
</organism>
<comment type="caution">
    <text evidence="1">The sequence shown here is derived from an EMBL/GenBank/DDBJ whole genome shotgun (WGS) entry which is preliminary data.</text>
</comment>
<proteinExistence type="predicted"/>
<name>A0ABT7P7I2_MYCIT</name>
<dbReference type="EMBL" id="JASZZX010000033">
    <property type="protein sequence ID" value="MDM3929242.1"/>
    <property type="molecule type" value="Genomic_DNA"/>
</dbReference>
<protein>
    <submittedName>
        <fullName evidence="1">Uncharacterized protein</fullName>
    </submittedName>
</protein>
<evidence type="ECO:0000313" key="2">
    <source>
        <dbReference type="Proteomes" id="UP001529272"/>
    </source>
</evidence>
<gene>
    <name evidence="1" type="ORF">QRB35_24995</name>
</gene>
<dbReference type="RefSeq" id="WP_145929591.1">
    <property type="nucleotide sequence ID" value="NZ_CP012886.2"/>
</dbReference>
<sequence length="161" mass="17504">MTEAGEGVFGKTLTTSSELVEWLQRHSTSRRVVVSKDAEGKDYSPLAVVWHAMYMARTPYSGDVYPTDGEIDEEGSFFNEDERAPSGAEPVIALTGSGRGTTHCAGIARDRIGPVMTAQELMALKAATTVLRRYGIADGADLLHEIVRHERAKRSFTPGGF</sequence>
<keyword evidence="2" id="KW-1185">Reference proteome</keyword>
<evidence type="ECO:0000313" key="1">
    <source>
        <dbReference type="EMBL" id="MDM3929242.1"/>
    </source>
</evidence>
<reference evidence="2" key="1">
    <citation type="submission" date="2023-06" db="EMBL/GenBank/DDBJ databases">
        <title>Itaconate inhibition of nontuberculous mycobacteria.</title>
        <authorList>
            <person name="Spilker T."/>
        </authorList>
    </citation>
    <scope>NUCLEOTIDE SEQUENCE [LARGE SCALE GENOMIC DNA]</scope>
    <source>
        <strain evidence="2">FLAC1071</strain>
    </source>
</reference>
<dbReference type="Proteomes" id="UP001529272">
    <property type="component" value="Unassembled WGS sequence"/>
</dbReference>
<reference evidence="1 2" key="2">
    <citation type="submission" date="2023-06" db="EMBL/GenBank/DDBJ databases">
        <title>Itaconate inhibition of nontuberculous mycobacteria.</title>
        <authorList>
            <person name="Breen P."/>
            <person name="Zimbric M."/>
            <person name="Caverly L."/>
        </authorList>
    </citation>
    <scope>NUCLEOTIDE SEQUENCE [LARGE SCALE GENOMIC DNA]</scope>
    <source>
        <strain evidence="1 2">FLAC1071</strain>
    </source>
</reference>